<feature type="transmembrane region" description="Helical" evidence="10">
    <location>
        <begin position="31"/>
        <end position="49"/>
    </location>
</feature>
<evidence type="ECO:0000256" key="1">
    <source>
        <dbReference type="ARBA" id="ARBA00004377"/>
    </source>
</evidence>
<dbReference type="Gene3D" id="2.40.30.170">
    <property type="match status" value="1"/>
</dbReference>
<evidence type="ECO:0000256" key="5">
    <source>
        <dbReference type="ARBA" id="ARBA00022519"/>
    </source>
</evidence>
<dbReference type="InterPro" id="IPR050739">
    <property type="entry name" value="MFP"/>
</dbReference>
<keyword evidence="8 10" id="KW-0472">Membrane</keyword>
<evidence type="ECO:0000313" key="14">
    <source>
        <dbReference type="Proteomes" id="UP000323664"/>
    </source>
</evidence>
<dbReference type="EMBL" id="RIAS01000008">
    <property type="protein sequence ID" value="KAA8785171.1"/>
    <property type="molecule type" value="Genomic_DNA"/>
</dbReference>
<keyword evidence="9" id="KW-0175">Coiled coil</keyword>
<reference evidence="13 14" key="1">
    <citation type="journal article" date="2019" name="J. Ind. Microbiol. Biotechnol.">
        <title>Paenibacillus amylolyticus 27C64 has a diverse set of carbohydrate-active enzymes and complete pectin deconstruction system.</title>
        <authorList>
            <person name="Keggi C."/>
            <person name="Doran-Peterson J."/>
        </authorList>
    </citation>
    <scope>NUCLEOTIDE SEQUENCE [LARGE SCALE GENOMIC DNA]</scope>
    <source>
        <strain evidence="13 14">27C64</strain>
    </source>
</reference>
<dbReference type="InterPro" id="IPR058625">
    <property type="entry name" value="MdtA-like_BSH"/>
</dbReference>
<feature type="coiled-coil region" evidence="9">
    <location>
        <begin position="229"/>
        <end position="292"/>
    </location>
</feature>
<evidence type="ECO:0000256" key="3">
    <source>
        <dbReference type="ARBA" id="ARBA00022448"/>
    </source>
</evidence>
<comment type="caution">
    <text evidence="13">The sequence shown here is derived from an EMBL/GenBank/DDBJ whole genome shotgun (WGS) entry which is preliminary data.</text>
</comment>
<keyword evidence="3" id="KW-0813">Transport</keyword>
<keyword evidence="6 10" id="KW-0812">Transmembrane</keyword>
<dbReference type="RefSeq" id="WP_123064979.1">
    <property type="nucleotide sequence ID" value="NZ_RIAS01000008.1"/>
</dbReference>
<dbReference type="InterPro" id="IPR010129">
    <property type="entry name" value="T1SS_HlyD"/>
</dbReference>
<accession>A0A5M9WUB2</accession>
<dbReference type="PANTHER" id="PTHR30386:SF27">
    <property type="entry name" value="MEMBRANE FUSION PROTEIN (MFP) FAMILY PROTEIN"/>
    <property type="match status" value="1"/>
</dbReference>
<proteinExistence type="inferred from homology"/>
<evidence type="ECO:0000313" key="13">
    <source>
        <dbReference type="EMBL" id="KAA8785171.1"/>
    </source>
</evidence>
<dbReference type="InterPro" id="IPR058982">
    <property type="entry name" value="Beta-barrel_AprE"/>
</dbReference>
<evidence type="ECO:0000256" key="6">
    <source>
        <dbReference type="ARBA" id="ARBA00022692"/>
    </source>
</evidence>
<dbReference type="OrthoDB" id="9810980at2"/>
<comment type="subcellular location">
    <subcellularLocation>
        <location evidence="1">Cell inner membrane</location>
        <topology evidence="1">Single-pass membrane protein</topology>
    </subcellularLocation>
</comment>
<keyword evidence="4" id="KW-1003">Cell membrane</keyword>
<keyword evidence="7 10" id="KW-1133">Transmembrane helix</keyword>
<dbReference type="SUPFAM" id="SSF111369">
    <property type="entry name" value="HlyD-like secretion proteins"/>
    <property type="match status" value="1"/>
</dbReference>
<protein>
    <submittedName>
        <fullName evidence="13">HlyD family type I secretion periplasmic adaptor subunit</fullName>
    </submittedName>
</protein>
<feature type="domain" description="Multidrug resistance protein MdtA-like barrel-sandwich hybrid" evidence="11">
    <location>
        <begin position="76"/>
        <end position="324"/>
    </location>
</feature>
<name>A0A5M9WUB2_PAEAM</name>
<dbReference type="GO" id="GO:0005886">
    <property type="term" value="C:plasma membrane"/>
    <property type="evidence" value="ECO:0007669"/>
    <property type="project" value="UniProtKB-SubCell"/>
</dbReference>
<dbReference type="Proteomes" id="UP000323664">
    <property type="component" value="Unassembled WGS sequence"/>
</dbReference>
<evidence type="ECO:0000259" key="11">
    <source>
        <dbReference type="Pfam" id="PF25917"/>
    </source>
</evidence>
<dbReference type="AlphaFoldDB" id="A0A5M9WUB2"/>
<evidence type="ECO:0000256" key="7">
    <source>
        <dbReference type="ARBA" id="ARBA00022989"/>
    </source>
</evidence>
<dbReference type="Gene3D" id="2.40.50.100">
    <property type="match status" value="1"/>
</dbReference>
<organism evidence="13 14">
    <name type="scientific">Paenibacillus amylolyticus</name>
    <dbReference type="NCBI Taxonomy" id="1451"/>
    <lineage>
        <taxon>Bacteria</taxon>
        <taxon>Bacillati</taxon>
        <taxon>Bacillota</taxon>
        <taxon>Bacilli</taxon>
        <taxon>Bacillales</taxon>
        <taxon>Paenibacillaceae</taxon>
        <taxon>Paenibacillus</taxon>
    </lineage>
</organism>
<evidence type="ECO:0000256" key="9">
    <source>
        <dbReference type="SAM" id="Coils"/>
    </source>
</evidence>
<dbReference type="PRINTS" id="PR01490">
    <property type="entry name" value="RTXTOXIND"/>
</dbReference>
<feature type="domain" description="AprE-like beta-barrel" evidence="12">
    <location>
        <begin position="334"/>
        <end position="422"/>
    </location>
</feature>
<dbReference type="Pfam" id="PF26002">
    <property type="entry name" value="Beta-barrel_AprE"/>
    <property type="match status" value="1"/>
</dbReference>
<keyword evidence="5" id="KW-0997">Cell inner membrane</keyword>
<comment type="similarity">
    <text evidence="2">Belongs to the membrane fusion protein (MFP) (TC 8.A.1) family.</text>
</comment>
<dbReference type="Pfam" id="PF25917">
    <property type="entry name" value="BSH_RND"/>
    <property type="match status" value="1"/>
</dbReference>
<dbReference type="PANTHER" id="PTHR30386">
    <property type="entry name" value="MEMBRANE FUSION SUBUNIT OF EMRAB-TOLC MULTIDRUG EFFLUX PUMP"/>
    <property type="match status" value="1"/>
</dbReference>
<gene>
    <name evidence="13" type="ORF">EC604_15105</name>
</gene>
<evidence type="ECO:0000256" key="4">
    <source>
        <dbReference type="ARBA" id="ARBA00022475"/>
    </source>
</evidence>
<evidence type="ECO:0000256" key="2">
    <source>
        <dbReference type="ARBA" id="ARBA00009477"/>
    </source>
</evidence>
<dbReference type="NCBIfam" id="TIGR01843">
    <property type="entry name" value="type_I_hlyD"/>
    <property type="match status" value="1"/>
</dbReference>
<evidence type="ECO:0000256" key="8">
    <source>
        <dbReference type="ARBA" id="ARBA00023136"/>
    </source>
</evidence>
<dbReference type="GO" id="GO:0015031">
    <property type="term" value="P:protein transport"/>
    <property type="evidence" value="ECO:0007669"/>
    <property type="project" value="InterPro"/>
</dbReference>
<sequence length="445" mass="49022">MFGLKSDRLEYEFLPAAIEIEETPPAPLGRWLIWTIIILFVIVVAWSYLGKVDEVAVARGKVIPDGRTKVLQPLEGGTIKEVLVTEGEHVQKGQLLIELDSTTSEADIQEMAKQLYVAKLQKAMLEAELEGNAFEGLATGEVPPAGSAIDTENVLQVQMQLREARDEEFKSRIKAAELVVSQTRQELNMERAALELSNKDYALALMKSQNGGDENFTDSADLLQADNDLNKSLLAIDAQEKRIAKAEDALAEAEENVISIKKQRSRTVLDELVENEKTLYTLESELTKAEKRFELQQLTSPVDGTVHGLSSFTIGGVVTSAEDVISIVPDDTPLIVEATIANQDIGFIKKGQAANVKVDTFPFQKYGYLQGEIIYVSPDAFEDEKLGPVFKAKLKVLSTETSSGSRIKLTPGMSVSVEAKTGQRRIIDFFLSPLKKAAEESFTLR</sequence>
<evidence type="ECO:0000259" key="12">
    <source>
        <dbReference type="Pfam" id="PF26002"/>
    </source>
</evidence>
<evidence type="ECO:0000256" key="10">
    <source>
        <dbReference type="SAM" id="Phobius"/>
    </source>
</evidence>